<dbReference type="EMBL" id="GBRH01184600">
    <property type="protein sequence ID" value="JAE13296.1"/>
    <property type="molecule type" value="Transcribed_RNA"/>
</dbReference>
<protein>
    <submittedName>
        <fullName evidence="1">Uncharacterized protein</fullName>
    </submittedName>
</protein>
<reference evidence="1" key="1">
    <citation type="submission" date="2014-09" db="EMBL/GenBank/DDBJ databases">
        <authorList>
            <person name="Magalhaes I.L.F."/>
            <person name="Oliveira U."/>
            <person name="Santos F.R."/>
            <person name="Vidigal T.H.D.A."/>
            <person name="Brescovit A.D."/>
            <person name="Santos A.J."/>
        </authorList>
    </citation>
    <scope>NUCLEOTIDE SEQUENCE</scope>
    <source>
        <tissue evidence="1">Shoot tissue taken approximately 20 cm above the soil surface</tissue>
    </source>
</reference>
<reference evidence="1" key="2">
    <citation type="journal article" date="2015" name="Data Brief">
        <title>Shoot transcriptome of the giant reed, Arundo donax.</title>
        <authorList>
            <person name="Barrero R.A."/>
            <person name="Guerrero F.D."/>
            <person name="Moolhuijzen P."/>
            <person name="Goolsby J.A."/>
            <person name="Tidwell J."/>
            <person name="Bellgard S.E."/>
            <person name="Bellgard M.I."/>
        </authorList>
    </citation>
    <scope>NUCLEOTIDE SEQUENCE</scope>
    <source>
        <tissue evidence="1">Shoot tissue taken approximately 20 cm above the soil surface</tissue>
    </source>
</reference>
<accession>A0A0A9FSK5</accession>
<evidence type="ECO:0000313" key="1">
    <source>
        <dbReference type="EMBL" id="JAE13296.1"/>
    </source>
</evidence>
<organism evidence="1">
    <name type="scientific">Arundo donax</name>
    <name type="common">Giant reed</name>
    <name type="synonym">Donax arundinaceus</name>
    <dbReference type="NCBI Taxonomy" id="35708"/>
    <lineage>
        <taxon>Eukaryota</taxon>
        <taxon>Viridiplantae</taxon>
        <taxon>Streptophyta</taxon>
        <taxon>Embryophyta</taxon>
        <taxon>Tracheophyta</taxon>
        <taxon>Spermatophyta</taxon>
        <taxon>Magnoliopsida</taxon>
        <taxon>Liliopsida</taxon>
        <taxon>Poales</taxon>
        <taxon>Poaceae</taxon>
        <taxon>PACMAD clade</taxon>
        <taxon>Arundinoideae</taxon>
        <taxon>Arundineae</taxon>
        <taxon>Arundo</taxon>
    </lineage>
</organism>
<dbReference type="AlphaFoldDB" id="A0A0A9FSK5"/>
<proteinExistence type="predicted"/>
<name>A0A0A9FSK5_ARUDO</name>
<sequence>MGNRSILRRISPSNCCSLLLCIWI</sequence>